<name>A0A0S2LZ39_9MICC</name>
<keyword evidence="1" id="KW-0812">Transmembrane</keyword>
<feature type="transmembrane region" description="Helical" evidence="1">
    <location>
        <begin position="42"/>
        <end position="63"/>
    </location>
</feature>
<reference evidence="3" key="1">
    <citation type="submission" date="2015-11" db="EMBL/GenBank/DDBJ databases">
        <authorList>
            <person name="Kumar R."/>
            <person name="Singh D."/>
            <person name="Swarnkar M.K."/>
            <person name="Singh A.K."/>
            <person name="Kumar S."/>
        </authorList>
    </citation>
    <scope>NUCLEOTIDE SEQUENCE [LARGE SCALE GENOMIC DNA]</scope>
    <source>
        <strain evidence="3">ERGS4:06</strain>
    </source>
</reference>
<keyword evidence="1" id="KW-0472">Membrane</keyword>
<keyword evidence="1" id="KW-1133">Transmembrane helix</keyword>
<dbReference type="EMBL" id="CP013200">
    <property type="protein sequence ID" value="ALO66708.1"/>
    <property type="molecule type" value="Genomic_DNA"/>
</dbReference>
<dbReference type="OrthoDB" id="10016114at2"/>
<evidence type="ECO:0000313" key="2">
    <source>
        <dbReference type="EMBL" id="ALO66708.1"/>
    </source>
</evidence>
<proteinExistence type="predicted"/>
<dbReference type="Proteomes" id="UP000059574">
    <property type="component" value="Chromosome"/>
</dbReference>
<reference evidence="2 3" key="2">
    <citation type="journal article" date="2016" name="J. Biotechnol.">
        <title>Complete genome sequence of Arthrobacter alpinus ERGS4:06, a yellow pigmented bacterium tolerant to cold and radiations isolated from Sikkim Himalaya.</title>
        <authorList>
            <person name="Kumar R."/>
            <person name="Singh D."/>
            <person name="Swarnkar M.K."/>
            <person name="Singh A.K."/>
            <person name="Kumar S."/>
        </authorList>
    </citation>
    <scope>NUCLEOTIDE SEQUENCE [LARGE SCALE GENOMIC DNA]</scope>
    <source>
        <strain evidence="2 3">ERGS4:06</strain>
    </source>
</reference>
<accession>A0A0S2LZ39</accession>
<protein>
    <submittedName>
        <fullName evidence="2">Uncharacterized protein</fullName>
    </submittedName>
</protein>
<evidence type="ECO:0000313" key="3">
    <source>
        <dbReference type="Proteomes" id="UP000059574"/>
    </source>
</evidence>
<dbReference type="RefSeq" id="WP_062288051.1">
    <property type="nucleotide sequence ID" value="NZ_CP013200.1"/>
</dbReference>
<organism evidence="2 3">
    <name type="scientific">Arthrobacter alpinus</name>
    <dbReference type="NCBI Taxonomy" id="656366"/>
    <lineage>
        <taxon>Bacteria</taxon>
        <taxon>Bacillati</taxon>
        <taxon>Actinomycetota</taxon>
        <taxon>Actinomycetes</taxon>
        <taxon>Micrococcales</taxon>
        <taxon>Micrococcaceae</taxon>
        <taxon>Arthrobacter</taxon>
    </lineage>
</organism>
<feature type="transmembrane region" description="Helical" evidence="1">
    <location>
        <begin position="75"/>
        <end position="95"/>
    </location>
</feature>
<dbReference type="AlphaFoldDB" id="A0A0S2LZ39"/>
<sequence>MTKYELDYNLRHHMSEEPWAEYKRLTVVANKPPWSELPATRVLYITGGVLTAFLLVAIGIAIGNSTDGGGSALPWMVAFNVMLFLTLLVPLFTVFRETRVARERALAQRDALARTVELKSPGVRRSYDYEDPMPHYPVTGKYNPSLYMARGGPATAQWLRDTGYGDWETYEANKPD</sequence>
<evidence type="ECO:0000256" key="1">
    <source>
        <dbReference type="SAM" id="Phobius"/>
    </source>
</evidence>
<gene>
    <name evidence="2" type="ORF">AS189_09620</name>
</gene>